<evidence type="ECO:0000313" key="1">
    <source>
        <dbReference type="EMBL" id="MBB1151729.1"/>
    </source>
</evidence>
<gene>
    <name evidence="1" type="ORF">H4281_01150</name>
</gene>
<organism evidence="1 2">
    <name type="scientific">Amycolatopsis dendrobii</name>
    <dbReference type="NCBI Taxonomy" id="2760662"/>
    <lineage>
        <taxon>Bacteria</taxon>
        <taxon>Bacillati</taxon>
        <taxon>Actinomycetota</taxon>
        <taxon>Actinomycetes</taxon>
        <taxon>Pseudonocardiales</taxon>
        <taxon>Pseudonocardiaceae</taxon>
        <taxon>Amycolatopsis</taxon>
    </lineage>
</organism>
<sequence>MDNVVDLDAAVREIDRRRGVWQGLGIAAGETTWRDRGEEWPHPFKTGRAAVVDADSIGVELAKGPQRGSIVLFTGGWADFAYGDGDDLLVQEAPGWGDPLDVGKFAGELDRLTKLFA</sequence>
<proteinExistence type="predicted"/>
<dbReference type="EMBL" id="JACGZW010000001">
    <property type="protein sequence ID" value="MBB1151729.1"/>
    <property type="molecule type" value="Genomic_DNA"/>
</dbReference>
<comment type="caution">
    <text evidence="1">The sequence shown here is derived from an EMBL/GenBank/DDBJ whole genome shotgun (WGS) entry which is preliminary data.</text>
</comment>
<protein>
    <submittedName>
        <fullName evidence="1">Uncharacterized protein</fullName>
    </submittedName>
</protein>
<name>A0A7W3VRF9_9PSEU</name>
<dbReference type="RefSeq" id="WP_182888971.1">
    <property type="nucleotide sequence ID" value="NZ_JACGZW010000001.1"/>
</dbReference>
<keyword evidence="2" id="KW-1185">Reference proteome</keyword>
<dbReference type="Proteomes" id="UP000526734">
    <property type="component" value="Unassembled WGS sequence"/>
</dbReference>
<accession>A0A7W3VRF9</accession>
<reference evidence="1 2" key="1">
    <citation type="submission" date="2020-08" db="EMBL/GenBank/DDBJ databases">
        <title>Amycolatopsis sp. nov. DR6-1 isolated from Dendrobium heterocarpum.</title>
        <authorList>
            <person name="Tedsree N."/>
            <person name="Kuncharoen N."/>
            <person name="Likhitwitayawuid K."/>
            <person name="Tanasupawat S."/>
        </authorList>
    </citation>
    <scope>NUCLEOTIDE SEQUENCE [LARGE SCALE GENOMIC DNA]</scope>
    <source>
        <strain evidence="1 2">DR6-1</strain>
    </source>
</reference>
<evidence type="ECO:0000313" key="2">
    <source>
        <dbReference type="Proteomes" id="UP000526734"/>
    </source>
</evidence>
<dbReference type="AlphaFoldDB" id="A0A7W3VRF9"/>